<protein>
    <submittedName>
        <fullName evidence="1">Uncharacterized protein</fullName>
    </submittedName>
</protein>
<reference evidence="1 2" key="1">
    <citation type="submission" date="2018-11" db="EMBL/GenBank/DDBJ databases">
        <title>Erythrobacter spongiae sp. nov., isolated from a marine sponge.</title>
        <authorList>
            <person name="Zhuang L."/>
            <person name="Luo L."/>
        </authorList>
    </citation>
    <scope>NUCLEOTIDE SEQUENCE [LARGE SCALE GENOMIC DNA]</scope>
    <source>
        <strain evidence="1 2">HN-E23</strain>
    </source>
</reference>
<dbReference type="Proteomes" id="UP000275232">
    <property type="component" value="Unassembled WGS sequence"/>
</dbReference>
<dbReference type="OrthoDB" id="50075at335929"/>
<dbReference type="RefSeq" id="WP_123877904.1">
    <property type="nucleotide sequence ID" value="NZ_RPFZ01000001.1"/>
</dbReference>
<accession>A0A3N5D7D6</accession>
<gene>
    <name evidence="1" type="ORF">EG799_01445</name>
</gene>
<organism evidence="1 2">
    <name type="scientific">Aurantiacibacter spongiae</name>
    <dbReference type="NCBI Taxonomy" id="2488860"/>
    <lineage>
        <taxon>Bacteria</taxon>
        <taxon>Pseudomonadati</taxon>
        <taxon>Pseudomonadota</taxon>
        <taxon>Alphaproteobacteria</taxon>
        <taxon>Sphingomonadales</taxon>
        <taxon>Erythrobacteraceae</taxon>
        <taxon>Aurantiacibacter</taxon>
    </lineage>
</organism>
<name>A0A3N5D7D6_9SPHN</name>
<evidence type="ECO:0000313" key="2">
    <source>
        <dbReference type="Proteomes" id="UP000275232"/>
    </source>
</evidence>
<sequence length="214" mass="21937">MPGLSLSLTLGNPLLFPPSVPTSAPTLEADLVAAFSGRGNCDLYDFTQATTYYRAVGLARNRSLSQTTASLKPDIDPALGAIMDGTAQMGAPFATGTYTVVLAMRKDPADGGNSHIVKNAVVYADGDGAGTAGTVTVDDAAVTTRNDLHDALDDGAEHIVSITGLPQSNSVDLGRSTSGMIGSIRRAVIMLESEPADLAGARSKAKAWLGQGVS</sequence>
<proteinExistence type="predicted"/>
<keyword evidence="2" id="KW-1185">Reference proteome</keyword>
<dbReference type="EMBL" id="RPFZ01000001">
    <property type="protein sequence ID" value="RPF70438.1"/>
    <property type="molecule type" value="Genomic_DNA"/>
</dbReference>
<dbReference type="AlphaFoldDB" id="A0A3N5D7D6"/>
<evidence type="ECO:0000313" key="1">
    <source>
        <dbReference type="EMBL" id="RPF70438.1"/>
    </source>
</evidence>
<comment type="caution">
    <text evidence="1">The sequence shown here is derived from an EMBL/GenBank/DDBJ whole genome shotgun (WGS) entry which is preliminary data.</text>
</comment>